<dbReference type="OrthoDB" id="7692348at2759"/>
<organism evidence="2 3">
    <name type="scientific">Callosobruchus maculatus</name>
    <name type="common">Southern cowpea weevil</name>
    <name type="synonym">Pulse bruchid</name>
    <dbReference type="NCBI Taxonomy" id="64391"/>
    <lineage>
        <taxon>Eukaryota</taxon>
        <taxon>Metazoa</taxon>
        <taxon>Ecdysozoa</taxon>
        <taxon>Arthropoda</taxon>
        <taxon>Hexapoda</taxon>
        <taxon>Insecta</taxon>
        <taxon>Pterygota</taxon>
        <taxon>Neoptera</taxon>
        <taxon>Endopterygota</taxon>
        <taxon>Coleoptera</taxon>
        <taxon>Polyphaga</taxon>
        <taxon>Cucujiformia</taxon>
        <taxon>Chrysomeloidea</taxon>
        <taxon>Chrysomelidae</taxon>
        <taxon>Bruchinae</taxon>
        <taxon>Bruchini</taxon>
        <taxon>Callosobruchus</taxon>
    </lineage>
</organism>
<reference evidence="2 3" key="1">
    <citation type="submission" date="2019-01" db="EMBL/GenBank/DDBJ databases">
        <authorList>
            <person name="Sayadi A."/>
        </authorList>
    </citation>
    <scope>NUCLEOTIDE SEQUENCE [LARGE SCALE GENOMIC DNA]</scope>
</reference>
<dbReference type="Proteomes" id="UP000410492">
    <property type="component" value="Unassembled WGS sequence"/>
</dbReference>
<evidence type="ECO:0000313" key="3">
    <source>
        <dbReference type="Proteomes" id="UP000410492"/>
    </source>
</evidence>
<evidence type="ECO:0000256" key="1">
    <source>
        <dbReference type="SAM" id="MobiDB-lite"/>
    </source>
</evidence>
<gene>
    <name evidence="2" type="ORF">CALMAC_LOCUS5305</name>
</gene>
<proteinExistence type="predicted"/>
<name>A0A653C300_CALMS</name>
<dbReference type="AlphaFoldDB" id="A0A653C300"/>
<feature type="region of interest" description="Disordered" evidence="1">
    <location>
        <begin position="1"/>
        <end position="39"/>
    </location>
</feature>
<protein>
    <submittedName>
        <fullName evidence="2">Uncharacterized protein</fullName>
    </submittedName>
</protein>
<dbReference type="EMBL" id="CAACVG010006761">
    <property type="protein sequence ID" value="VEN41509.1"/>
    <property type="molecule type" value="Genomic_DNA"/>
</dbReference>
<evidence type="ECO:0000313" key="2">
    <source>
        <dbReference type="EMBL" id="VEN41509.1"/>
    </source>
</evidence>
<keyword evidence="3" id="KW-1185">Reference proteome</keyword>
<accession>A0A653C300</accession>
<sequence>MDENNWNPPRCPSRPKRSDPSRGGGSPRTRGSTRINPLSITPPSASAYIDDMTINAVLTSGLIDNIGPVNFTQFRVPMRHSSGYIHANETFGGQSEFAFSWMAKHISQGGSRGAAYARLKKFEKELAAVGGQQLVEEEDEPPQKDPRFLLSQLAMAESQNADPQVASVREESVMEWFDRCVEKELKKRKELECEAGGPLFDVVPPPKDLNVSKALLDRMSEASSSRVEICTQMGMTPDTELTEAADRYAKAEAMCAFAGAVKAAEAAAEAAPPGLAEEAAVASARVFQSEVTATSVIKEEVGGFKPLEVVGYVGITKPKHPVKPNNTKK</sequence>